<accession>A0A069RFT8</accession>
<keyword evidence="7 9" id="KW-0411">Iron-sulfur</keyword>
<keyword evidence="3 9" id="KW-0349">Heme</keyword>
<dbReference type="SFLD" id="SFLDG01082">
    <property type="entry name" value="B12-binding_domain_containing"/>
    <property type="match status" value="1"/>
</dbReference>
<keyword evidence="5 9" id="KW-0479">Metal-binding</keyword>
<proteinExistence type="inferred from homology"/>
<feature type="domain" description="Radical SAM core" evidence="10">
    <location>
        <begin position="1"/>
        <end position="232"/>
    </location>
</feature>
<comment type="similarity">
    <text evidence="1">Belongs to the anaerobic coproporphyrinogen-III oxidase family. HemW subfamily.</text>
</comment>
<dbReference type="CDD" id="cd01335">
    <property type="entry name" value="Radical_SAM"/>
    <property type="match status" value="1"/>
</dbReference>
<keyword evidence="12" id="KW-1185">Reference proteome</keyword>
<evidence type="ECO:0000313" key="11">
    <source>
        <dbReference type="EMBL" id="KDR95055.1"/>
    </source>
</evidence>
<dbReference type="GO" id="GO:0051539">
    <property type="term" value="F:4 iron, 4 sulfur cluster binding"/>
    <property type="evidence" value="ECO:0007669"/>
    <property type="project" value="UniProtKB-UniRule"/>
</dbReference>
<dbReference type="STRING" id="1121324.CLIT_11c00840"/>
<comment type="function">
    <text evidence="9">Probably acts as a heme chaperone, transferring heme to an unknown acceptor. Binds one molecule of heme per monomer, possibly covalently. Binds 1 [4Fe-4S] cluster. The cluster is coordinated with 3 cysteines and an exchangeable S-adenosyl-L-methionine.</text>
</comment>
<dbReference type="InterPro" id="IPR010723">
    <property type="entry name" value="HemN_C"/>
</dbReference>
<keyword evidence="9" id="KW-0963">Cytoplasm</keyword>
<keyword evidence="4 9" id="KW-0949">S-adenosyl-L-methionine</keyword>
<evidence type="ECO:0000256" key="8">
    <source>
        <dbReference type="ARBA" id="ARBA00023186"/>
    </source>
</evidence>
<dbReference type="InterPro" id="IPR013785">
    <property type="entry name" value="Aldolase_TIM"/>
</dbReference>
<organism evidence="11 12">
    <name type="scientific">Peptoclostridium litorale DSM 5388</name>
    <dbReference type="NCBI Taxonomy" id="1121324"/>
    <lineage>
        <taxon>Bacteria</taxon>
        <taxon>Bacillati</taxon>
        <taxon>Bacillota</taxon>
        <taxon>Clostridia</taxon>
        <taxon>Peptostreptococcales</taxon>
        <taxon>Peptoclostridiaceae</taxon>
        <taxon>Peptoclostridium</taxon>
    </lineage>
</organism>
<dbReference type="InterPro" id="IPR004559">
    <property type="entry name" value="HemW-like"/>
</dbReference>
<evidence type="ECO:0000313" key="12">
    <source>
        <dbReference type="Proteomes" id="UP000027946"/>
    </source>
</evidence>
<protein>
    <recommendedName>
        <fullName evidence="2 9">Heme chaperone HemW</fullName>
    </recommendedName>
</protein>
<sequence length="384" mass="43754">MDAGLYVHIPFCVKKCSYCDFNSFPIGKHCEKTGQYVDYLVREMEIQSKAASQYEFSSVFVGGGTPTILCEEGIELLFEGIYKNFNIAKGAEITMEANPKTLSEGKLKVIKKCGVNRLSMGLQAAQENILQILGRIHSYEDFVENYDQARMAGFENINVDLMFSIPGQTFEDWMDTLEKVTSLSPEHISAYSLIVEEGTPICESIERGGLVELDEDTDRKMYHEGIKFLKDRGYVQYEISNFSKPGHESAHNIKYWRCSDYVGLGPGAHSYMNGVRHSNCSSLEEYYASIDEKRPPVNWSEAISQKQQMEETMFMGLRMNEGVSKGEFYKKFNVEFDEVYGDKVDVLEEKGLLEIKEYRGDKRVCLTLHGIDISNTVFIEFLID</sequence>
<keyword evidence="6 9" id="KW-0408">Iron</keyword>
<dbReference type="InterPro" id="IPR058240">
    <property type="entry name" value="rSAM_sf"/>
</dbReference>
<dbReference type="SFLD" id="SFLDG01065">
    <property type="entry name" value="anaerobic_coproporphyrinogen-I"/>
    <property type="match status" value="1"/>
</dbReference>
<evidence type="ECO:0000256" key="3">
    <source>
        <dbReference type="ARBA" id="ARBA00022617"/>
    </source>
</evidence>
<dbReference type="InterPro" id="IPR034505">
    <property type="entry name" value="Coproporphyrinogen-III_oxidase"/>
</dbReference>
<dbReference type="InterPro" id="IPR006638">
    <property type="entry name" value="Elp3/MiaA/NifB-like_rSAM"/>
</dbReference>
<comment type="caution">
    <text evidence="11">The sequence shown here is derived from an EMBL/GenBank/DDBJ whole genome shotgun (WGS) entry which is preliminary data.</text>
</comment>
<dbReference type="GO" id="GO:0004109">
    <property type="term" value="F:coproporphyrinogen oxidase activity"/>
    <property type="evidence" value="ECO:0007669"/>
    <property type="project" value="InterPro"/>
</dbReference>
<evidence type="ECO:0000256" key="2">
    <source>
        <dbReference type="ARBA" id="ARBA00017228"/>
    </source>
</evidence>
<evidence type="ECO:0000256" key="1">
    <source>
        <dbReference type="ARBA" id="ARBA00006100"/>
    </source>
</evidence>
<dbReference type="GO" id="GO:0005737">
    <property type="term" value="C:cytoplasm"/>
    <property type="evidence" value="ECO:0007669"/>
    <property type="project" value="UniProtKB-SubCell"/>
</dbReference>
<comment type="subcellular location">
    <subcellularLocation>
        <location evidence="9">Cytoplasm</location>
    </subcellularLocation>
</comment>
<dbReference type="Pfam" id="PF04055">
    <property type="entry name" value="Radical_SAM"/>
    <property type="match status" value="1"/>
</dbReference>
<reference evidence="11 12" key="1">
    <citation type="submission" date="2014-03" db="EMBL/GenBank/DDBJ databases">
        <title>Genome sequence of Clostridium litorale W6, DSM 5388.</title>
        <authorList>
            <person name="Poehlein A."/>
            <person name="Jagirdar A."/>
            <person name="Khonsari B."/>
            <person name="Chibani C.M."/>
            <person name="Gutierrez Gutierrez D.A."/>
            <person name="Davydova E."/>
            <person name="Alghaithi H.S."/>
            <person name="Nair K.P."/>
            <person name="Dhamotharan K."/>
            <person name="Chandran L."/>
            <person name="G W."/>
            <person name="Daniel R."/>
        </authorList>
    </citation>
    <scope>NUCLEOTIDE SEQUENCE [LARGE SCALE GENOMIC DNA]</scope>
    <source>
        <strain evidence="11 12">W6</strain>
    </source>
</reference>
<dbReference type="GO" id="GO:0046872">
    <property type="term" value="F:metal ion binding"/>
    <property type="evidence" value="ECO:0007669"/>
    <property type="project" value="UniProtKB-UniRule"/>
</dbReference>
<dbReference type="SUPFAM" id="SSF102114">
    <property type="entry name" value="Radical SAM enzymes"/>
    <property type="match status" value="1"/>
</dbReference>
<dbReference type="SFLD" id="SFLDS00029">
    <property type="entry name" value="Radical_SAM"/>
    <property type="match status" value="1"/>
</dbReference>
<dbReference type="RefSeq" id="WP_038264945.1">
    <property type="nucleotide sequence ID" value="NZ_FSRH01000002.1"/>
</dbReference>
<evidence type="ECO:0000256" key="7">
    <source>
        <dbReference type="ARBA" id="ARBA00023014"/>
    </source>
</evidence>
<keyword evidence="8 9" id="KW-0143">Chaperone</keyword>
<keyword evidence="11" id="KW-0560">Oxidoreductase</keyword>
<evidence type="ECO:0000256" key="6">
    <source>
        <dbReference type="ARBA" id="ARBA00023004"/>
    </source>
</evidence>
<dbReference type="SFLD" id="SFLDF00288">
    <property type="entry name" value="HemN-like__clustered_with_nucl"/>
    <property type="match status" value="1"/>
</dbReference>
<dbReference type="AlphaFoldDB" id="A0A069RFT8"/>
<dbReference type="SFLD" id="SFLDF00562">
    <property type="entry name" value="HemN-like__clustered_with_heat"/>
    <property type="match status" value="1"/>
</dbReference>
<dbReference type="PANTHER" id="PTHR13932">
    <property type="entry name" value="COPROPORPHYRINIGEN III OXIDASE"/>
    <property type="match status" value="1"/>
</dbReference>
<name>A0A069RFT8_PEPLI</name>
<keyword evidence="9" id="KW-0004">4Fe-4S</keyword>
<dbReference type="NCBIfam" id="TIGR00539">
    <property type="entry name" value="hemN_rel"/>
    <property type="match status" value="1"/>
</dbReference>
<dbReference type="EMBL" id="JJMM01000011">
    <property type="protein sequence ID" value="KDR95055.1"/>
    <property type="molecule type" value="Genomic_DNA"/>
</dbReference>
<dbReference type="GO" id="GO:0006779">
    <property type="term" value="P:porphyrin-containing compound biosynthetic process"/>
    <property type="evidence" value="ECO:0007669"/>
    <property type="project" value="InterPro"/>
</dbReference>
<evidence type="ECO:0000259" key="10">
    <source>
        <dbReference type="PROSITE" id="PS51918"/>
    </source>
</evidence>
<dbReference type="Gene3D" id="3.20.20.70">
    <property type="entry name" value="Aldolase class I"/>
    <property type="match status" value="1"/>
</dbReference>
<evidence type="ECO:0000256" key="5">
    <source>
        <dbReference type="ARBA" id="ARBA00022723"/>
    </source>
</evidence>
<dbReference type="Pfam" id="PF06969">
    <property type="entry name" value="HemN_C"/>
    <property type="match status" value="1"/>
</dbReference>
<gene>
    <name evidence="11" type="primary">hemN</name>
    <name evidence="11" type="ORF">CLIT_11c00840</name>
</gene>
<dbReference type="eggNOG" id="COG0635">
    <property type="taxonomic scope" value="Bacteria"/>
</dbReference>
<evidence type="ECO:0000256" key="4">
    <source>
        <dbReference type="ARBA" id="ARBA00022691"/>
    </source>
</evidence>
<dbReference type="PROSITE" id="PS51918">
    <property type="entry name" value="RADICAL_SAM"/>
    <property type="match status" value="1"/>
</dbReference>
<dbReference type="Proteomes" id="UP000027946">
    <property type="component" value="Unassembled WGS sequence"/>
</dbReference>
<dbReference type="SMART" id="SM00729">
    <property type="entry name" value="Elp3"/>
    <property type="match status" value="1"/>
</dbReference>
<dbReference type="PANTHER" id="PTHR13932:SF5">
    <property type="entry name" value="RADICAL S-ADENOSYL METHIONINE DOMAIN-CONTAINING PROTEIN 1, MITOCHONDRIAL"/>
    <property type="match status" value="1"/>
</dbReference>
<dbReference type="InterPro" id="IPR007197">
    <property type="entry name" value="rSAM"/>
</dbReference>
<dbReference type="OrthoDB" id="9808022at2"/>
<evidence type="ECO:0000256" key="9">
    <source>
        <dbReference type="RuleBase" id="RU364116"/>
    </source>
</evidence>